<dbReference type="RefSeq" id="WP_095607661.1">
    <property type="nucleotide sequence ID" value="NZ_NSKE01000013.1"/>
</dbReference>
<evidence type="ECO:0000313" key="2">
    <source>
        <dbReference type="Proteomes" id="UP000218831"/>
    </source>
</evidence>
<reference evidence="1 2" key="1">
    <citation type="submission" date="2017-08" db="EMBL/GenBank/DDBJ databases">
        <title>Aliifodinibius alkalisoli sp. nov., isolated from saline alkaline soil.</title>
        <authorList>
            <person name="Liu D."/>
            <person name="Zhang G."/>
        </authorList>
    </citation>
    <scope>NUCLEOTIDE SEQUENCE [LARGE SCALE GENOMIC DNA]</scope>
    <source>
        <strain evidence="1 2">WN023</strain>
    </source>
</reference>
<protein>
    <submittedName>
        <fullName evidence="1">Uncharacterized protein</fullName>
    </submittedName>
</protein>
<keyword evidence="2" id="KW-1185">Reference proteome</keyword>
<dbReference type="OrthoDB" id="1495749at2"/>
<proteinExistence type="predicted"/>
<sequence>MKRLNFTLDDDTVKLLEELAGKFYSGNKSQTVRAALESLAVHAGHEGWVIAGYTPKELDGEESCHSCGESHEKGDVLYRPVFEKGSSPKALPQMPSENWLDCPDCAEKQVYN</sequence>
<name>A0A2A2G680_9BACT</name>
<dbReference type="AlphaFoldDB" id="A0A2A2G680"/>
<accession>A0A2A2G680</accession>
<organism evidence="1 2">
    <name type="scientific">Fodinibius salipaludis</name>
    <dbReference type="NCBI Taxonomy" id="2032627"/>
    <lineage>
        <taxon>Bacteria</taxon>
        <taxon>Pseudomonadati</taxon>
        <taxon>Balneolota</taxon>
        <taxon>Balneolia</taxon>
        <taxon>Balneolales</taxon>
        <taxon>Balneolaceae</taxon>
        <taxon>Fodinibius</taxon>
    </lineage>
</organism>
<dbReference type="Proteomes" id="UP000218831">
    <property type="component" value="Unassembled WGS sequence"/>
</dbReference>
<dbReference type="EMBL" id="NSKE01000013">
    <property type="protein sequence ID" value="PAU92808.1"/>
    <property type="molecule type" value="Genomic_DNA"/>
</dbReference>
<gene>
    <name evidence="1" type="ORF">CK503_15060</name>
</gene>
<evidence type="ECO:0000313" key="1">
    <source>
        <dbReference type="EMBL" id="PAU92808.1"/>
    </source>
</evidence>
<comment type="caution">
    <text evidence="1">The sequence shown here is derived from an EMBL/GenBank/DDBJ whole genome shotgun (WGS) entry which is preliminary data.</text>
</comment>